<dbReference type="Proteomes" id="UP000029736">
    <property type="component" value="Unassembled WGS sequence"/>
</dbReference>
<comment type="caution">
    <text evidence="1">The sequence shown here is derived from an EMBL/GenBank/DDBJ whole genome shotgun (WGS) entry which is preliminary data.</text>
</comment>
<accession>A0A098S3A9</accession>
<proteinExistence type="predicted"/>
<dbReference type="SUPFAM" id="SSF52317">
    <property type="entry name" value="Class I glutamine amidotransferase-like"/>
    <property type="match status" value="1"/>
</dbReference>
<evidence type="ECO:0000313" key="2">
    <source>
        <dbReference type="Proteomes" id="UP000029736"/>
    </source>
</evidence>
<gene>
    <name evidence="1" type="ORF">IX84_20475</name>
</gene>
<dbReference type="EMBL" id="JPOS01000077">
    <property type="protein sequence ID" value="KGE86536.1"/>
    <property type="molecule type" value="Genomic_DNA"/>
</dbReference>
<dbReference type="STRING" id="1524460.IX84_20475"/>
<dbReference type="OrthoDB" id="942393at2"/>
<protein>
    <recommendedName>
        <fullName evidence="3">Glutamine amidotransferase domain-containing protein</fullName>
    </recommendedName>
</protein>
<dbReference type="RefSeq" id="WP_044224628.1">
    <property type="nucleotide sequence ID" value="NZ_JBKAGJ010000043.1"/>
</dbReference>
<sequence length="207" mass="23215">MIKAAVIDNGIVGLRESYLDQPHVQYDFLPTHQATAPDFSPYDLLVVPNGTDQVAMYHWREAVQRFLNQGKTLFCFDGWFTHWLPGSQWVADNSKKTIDIRYTLKADRYGLFEGVDLNHFIFSNGISGWWACGYIQPAPRAEVVVADTWGRCIMLLDEQTTPGTIFATASGPLGDYAYGTTDDAGSMEGLTRLYHNLLTKLIKTPVS</sequence>
<dbReference type="InterPro" id="IPR029062">
    <property type="entry name" value="Class_I_gatase-like"/>
</dbReference>
<name>A0A098S3A9_9BACT</name>
<evidence type="ECO:0008006" key="3">
    <source>
        <dbReference type="Google" id="ProtNLM"/>
    </source>
</evidence>
<keyword evidence="2" id="KW-1185">Reference proteome</keyword>
<reference evidence="1 2" key="1">
    <citation type="journal article" date="2014" name="Int. J. Syst. Evol. Microbiol.">
        <title>Phaeodactylibacter xiamenensis gen. nov., sp. nov., a member of the family Saprospiraceae isolated from the marine alga Phaeodactylum tricornutum.</title>
        <authorList>
            <person name="Chen Z.Jr."/>
            <person name="Lei X."/>
            <person name="Lai Q."/>
            <person name="Li Y."/>
            <person name="Zhang B."/>
            <person name="Zhang J."/>
            <person name="Zhang H."/>
            <person name="Yang L."/>
            <person name="Zheng W."/>
            <person name="Tian Y."/>
            <person name="Yu Z."/>
            <person name="Xu H.Jr."/>
            <person name="Zheng T."/>
        </authorList>
    </citation>
    <scope>NUCLEOTIDE SEQUENCE [LARGE SCALE GENOMIC DNA]</scope>
    <source>
        <strain evidence="1 2">KD52</strain>
    </source>
</reference>
<dbReference type="AlphaFoldDB" id="A0A098S3A9"/>
<evidence type="ECO:0000313" key="1">
    <source>
        <dbReference type="EMBL" id="KGE86536.1"/>
    </source>
</evidence>
<organism evidence="1 2">
    <name type="scientific">Phaeodactylibacter xiamenensis</name>
    <dbReference type="NCBI Taxonomy" id="1524460"/>
    <lineage>
        <taxon>Bacteria</taxon>
        <taxon>Pseudomonadati</taxon>
        <taxon>Bacteroidota</taxon>
        <taxon>Saprospiria</taxon>
        <taxon>Saprospirales</taxon>
        <taxon>Haliscomenobacteraceae</taxon>
        <taxon>Phaeodactylibacter</taxon>
    </lineage>
</organism>